<feature type="repeat" description="Solcar" evidence="8">
    <location>
        <begin position="12"/>
        <end position="91"/>
    </location>
</feature>
<evidence type="ECO:0008006" key="12">
    <source>
        <dbReference type="Google" id="ProtNLM"/>
    </source>
</evidence>
<keyword evidence="4" id="KW-0677">Repeat</keyword>
<accession>A0AAF0F0Q0</accession>
<gene>
    <name evidence="10" type="ORF">MCUN1_002984</name>
</gene>
<dbReference type="PANTHER" id="PTHR24089">
    <property type="entry name" value="SOLUTE CARRIER FAMILY 25"/>
    <property type="match status" value="1"/>
</dbReference>
<dbReference type="PROSITE" id="PS50920">
    <property type="entry name" value="SOLCAR"/>
    <property type="match status" value="3"/>
</dbReference>
<comment type="similarity">
    <text evidence="9">Belongs to the mitochondrial carrier (TC 2.A.29) family.</text>
</comment>
<reference evidence="10" key="1">
    <citation type="submission" date="2023-03" db="EMBL/GenBank/DDBJ databases">
        <title>Mating type loci evolution in Malassezia.</title>
        <authorList>
            <person name="Coelho M.A."/>
        </authorList>
    </citation>
    <scope>NUCLEOTIDE SEQUENCE</scope>
    <source>
        <strain evidence="10">CBS 11721</strain>
    </source>
</reference>
<proteinExistence type="inferred from homology"/>
<feature type="repeat" description="Solcar" evidence="8">
    <location>
        <begin position="115"/>
        <end position="211"/>
    </location>
</feature>
<dbReference type="Pfam" id="PF00153">
    <property type="entry name" value="Mito_carr"/>
    <property type="match status" value="3"/>
</dbReference>
<evidence type="ECO:0000256" key="3">
    <source>
        <dbReference type="ARBA" id="ARBA00022692"/>
    </source>
</evidence>
<keyword evidence="3 8" id="KW-0812">Transmembrane</keyword>
<feature type="repeat" description="Solcar" evidence="8">
    <location>
        <begin position="219"/>
        <end position="310"/>
    </location>
</feature>
<evidence type="ECO:0000256" key="6">
    <source>
        <dbReference type="ARBA" id="ARBA00023128"/>
    </source>
</evidence>
<keyword evidence="6" id="KW-0496">Mitochondrion</keyword>
<comment type="subcellular location">
    <subcellularLocation>
        <location evidence="1">Mitochondrion membrane</location>
        <topology evidence="1">Multi-pass membrane protein</topology>
    </subcellularLocation>
</comment>
<keyword evidence="11" id="KW-1185">Reference proteome</keyword>
<evidence type="ECO:0000256" key="1">
    <source>
        <dbReference type="ARBA" id="ARBA00004225"/>
    </source>
</evidence>
<dbReference type="Proteomes" id="UP001219933">
    <property type="component" value="Chromosome 4"/>
</dbReference>
<keyword evidence="7 8" id="KW-0472">Membrane</keyword>
<sequence length="316" mass="33796">MGANAESKPSSRSMWPSFIAGGAAGAAIIMQVQPSAKDGGQRAYPNVWRGLLKIWREEGFAGFMRGNGVNCIRIAPYAAVQFTTYEAIKRALTPASSAPGSPGAENAETFSESPLSTEARLAAGAAAGFASVVATYPLDLVRSRISIASASIYSSSTAGSVRVPGLVETFVKVFREEGGIRGLYRGSLPTSMGVAPYVACNFYFYENARAFFTRDGTPPSAMTKLMCGAWAGAISQVLTQPLDVLRRRMHVAGMADAHLGRRGQSAYTILRGIVQQNGFRGLYFGLEPNLLKVAPSMGTYFLTFEAVHSLIEPYFN</sequence>
<dbReference type="SUPFAM" id="SSF103506">
    <property type="entry name" value="Mitochondrial carrier"/>
    <property type="match status" value="1"/>
</dbReference>
<dbReference type="InterPro" id="IPR018108">
    <property type="entry name" value="MCP_transmembrane"/>
</dbReference>
<evidence type="ECO:0000256" key="8">
    <source>
        <dbReference type="PROSITE-ProRule" id="PRU00282"/>
    </source>
</evidence>
<keyword evidence="2 9" id="KW-0813">Transport</keyword>
<dbReference type="EMBL" id="CP119880">
    <property type="protein sequence ID" value="WFD36113.1"/>
    <property type="molecule type" value="Genomic_DNA"/>
</dbReference>
<evidence type="ECO:0000313" key="10">
    <source>
        <dbReference type="EMBL" id="WFD36113.1"/>
    </source>
</evidence>
<dbReference type="InterPro" id="IPR023395">
    <property type="entry name" value="MCP_dom_sf"/>
</dbReference>
<name>A0AAF0F0Q0_9BASI</name>
<evidence type="ECO:0000256" key="5">
    <source>
        <dbReference type="ARBA" id="ARBA00022989"/>
    </source>
</evidence>
<keyword evidence="5" id="KW-1133">Transmembrane helix</keyword>
<dbReference type="GO" id="GO:0031966">
    <property type="term" value="C:mitochondrial membrane"/>
    <property type="evidence" value="ECO:0007669"/>
    <property type="project" value="UniProtKB-SubCell"/>
</dbReference>
<dbReference type="GO" id="GO:0055085">
    <property type="term" value="P:transmembrane transport"/>
    <property type="evidence" value="ECO:0007669"/>
    <property type="project" value="InterPro"/>
</dbReference>
<evidence type="ECO:0000313" key="11">
    <source>
        <dbReference type="Proteomes" id="UP001219933"/>
    </source>
</evidence>
<organism evidence="10 11">
    <name type="scientific">Malassezia cuniculi</name>
    <dbReference type="NCBI Taxonomy" id="948313"/>
    <lineage>
        <taxon>Eukaryota</taxon>
        <taxon>Fungi</taxon>
        <taxon>Dikarya</taxon>
        <taxon>Basidiomycota</taxon>
        <taxon>Ustilaginomycotina</taxon>
        <taxon>Malasseziomycetes</taxon>
        <taxon>Malasseziales</taxon>
        <taxon>Malasseziaceae</taxon>
        <taxon>Malassezia</taxon>
    </lineage>
</organism>
<evidence type="ECO:0000256" key="2">
    <source>
        <dbReference type="ARBA" id="ARBA00022448"/>
    </source>
</evidence>
<evidence type="ECO:0000256" key="9">
    <source>
        <dbReference type="RuleBase" id="RU000488"/>
    </source>
</evidence>
<dbReference type="Gene3D" id="1.50.40.10">
    <property type="entry name" value="Mitochondrial carrier domain"/>
    <property type="match status" value="1"/>
</dbReference>
<dbReference type="AlphaFoldDB" id="A0AAF0F0Q0"/>
<dbReference type="PRINTS" id="PR00926">
    <property type="entry name" value="MITOCARRIER"/>
</dbReference>
<evidence type="ECO:0000256" key="4">
    <source>
        <dbReference type="ARBA" id="ARBA00022737"/>
    </source>
</evidence>
<dbReference type="InterPro" id="IPR002067">
    <property type="entry name" value="MCP"/>
</dbReference>
<protein>
    <recommendedName>
        <fullName evidence="12">Mitochondrial carrier protein</fullName>
    </recommendedName>
</protein>
<evidence type="ECO:0000256" key="7">
    <source>
        <dbReference type="ARBA" id="ARBA00023136"/>
    </source>
</evidence>